<dbReference type="RefSeq" id="WP_346823651.1">
    <property type="nucleotide sequence ID" value="NZ_JBDKWZ010000017.1"/>
</dbReference>
<evidence type="ECO:0000313" key="2">
    <source>
        <dbReference type="EMBL" id="MEN7550871.1"/>
    </source>
</evidence>
<reference evidence="2 3" key="1">
    <citation type="submission" date="2024-04" db="EMBL/GenBank/DDBJ databases">
        <title>Novel genus in family Flammeovirgaceae.</title>
        <authorList>
            <person name="Nguyen T.H."/>
            <person name="Vuong T.Q."/>
            <person name="Le H."/>
            <person name="Kim S.-G."/>
        </authorList>
    </citation>
    <scope>NUCLEOTIDE SEQUENCE [LARGE SCALE GENOMIC DNA]</scope>
    <source>
        <strain evidence="2 3">JCM 23209</strain>
    </source>
</reference>
<organism evidence="2 3">
    <name type="scientific">Rapidithrix thailandica</name>
    <dbReference type="NCBI Taxonomy" id="413964"/>
    <lineage>
        <taxon>Bacteria</taxon>
        <taxon>Pseudomonadati</taxon>
        <taxon>Bacteroidota</taxon>
        <taxon>Cytophagia</taxon>
        <taxon>Cytophagales</taxon>
        <taxon>Flammeovirgaceae</taxon>
        <taxon>Rapidithrix</taxon>
    </lineage>
</organism>
<accession>A0AAW9SJ67</accession>
<feature type="signal peptide" evidence="1">
    <location>
        <begin position="1"/>
        <end position="20"/>
    </location>
</feature>
<feature type="chain" id="PRO_5043656586" evidence="1">
    <location>
        <begin position="21"/>
        <end position="281"/>
    </location>
</feature>
<dbReference type="Proteomes" id="UP001403385">
    <property type="component" value="Unassembled WGS sequence"/>
</dbReference>
<name>A0AAW9SJ67_9BACT</name>
<dbReference type="AlphaFoldDB" id="A0AAW9SJ67"/>
<keyword evidence="1" id="KW-0732">Signal</keyword>
<dbReference type="InterPro" id="IPR021457">
    <property type="entry name" value="DUF3108"/>
</dbReference>
<dbReference type="Pfam" id="PF11306">
    <property type="entry name" value="DUF3108"/>
    <property type="match status" value="1"/>
</dbReference>
<dbReference type="EMBL" id="JBDKWZ010000017">
    <property type="protein sequence ID" value="MEN7550871.1"/>
    <property type="molecule type" value="Genomic_DNA"/>
</dbReference>
<proteinExistence type="predicted"/>
<keyword evidence="3" id="KW-1185">Reference proteome</keyword>
<sequence length="281" mass="32561">MNRLATLFCLILLCTSFRQSSQLLFDEEEFRSLKNSDFSKGEELTYEASYGFFTAGKAVIHLDNAVHSLNNRPCYKVTVEGKSIGTFGMVMNIKDTWVSYIDTASIMPHKFYRDITEGPVASSPYRLKETTWFDHKKQTAKVEQTKNGKYSLESFTIPRYAQDIISGYYYLRTIEFDRLREGDHISMPAFFEDKVYDFKVKYLGKDQVRSNFGKIDCYVMSPVMPENSLFDGEHSIKFWVTNDENRVPLKIEAKMFVGAVKVDLVQYKGLKSDIKRSKKKK</sequence>
<protein>
    <submittedName>
        <fullName evidence="2">DUF3108 domain-containing protein</fullName>
    </submittedName>
</protein>
<evidence type="ECO:0000313" key="3">
    <source>
        <dbReference type="Proteomes" id="UP001403385"/>
    </source>
</evidence>
<gene>
    <name evidence="2" type="ORF">AAG747_23320</name>
</gene>
<comment type="caution">
    <text evidence="2">The sequence shown here is derived from an EMBL/GenBank/DDBJ whole genome shotgun (WGS) entry which is preliminary data.</text>
</comment>
<evidence type="ECO:0000256" key="1">
    <source>
        <dbReference type="SAM" id="SignalP"/>
    </source>
</evidence>